<dbReference type="AlphaFoldDB" id="A0AAN7BZY4"/>
<comment type="caution">
    <text evidence="2">The sequence shown here is derived from an EMBL/GenBank/DDBJ whole genome shotgun (WGS) entry which is preliminary data.</text>
</comment>
<reference evidence="2" key="2">
    <citation type="submission" date="2023-05" db="EMBL/GenBank/DDBJ databases">
        <authorList>
            <consortium name="Lawrence Berkeley National Laboratory"/>
            <person name="Steindorff A."/>
            <person name="Hensen N."/>
            <person name="Bonometti L."/>
            <person name="Westerberg I."/>
            <person name="Brannstrom I.O."/>
            <person name="Guillou S."/>
            <person name="Cros-Aarteil S."/>
            <person name="Calhoun S."/>
            <person name="Haridas S."/>
            <person name="Kuo A."/>
            <person name="Mondo S."/>
            <person name="Pangilinan J."/>
            <person name="Riley R."/>
            <person name="Labutti K."/>
            <person name="Andreopoulos B."/>
            <person name="Lipzen A."/>
            <person name="Chen C."/>
            <person name="Yanf M."/>
            <person name="Daum C."/>
            <person name="Ng V."/>
            <person name="Clum A."/>
            <person name="Ohm R."/>
            <person name="Martin F."/>
            <person name="Silar P."/>
            <person name="Natvig D."/>
            <person name="Lalanne C."/>
            <person name="Gautier V."/>
            <person name="Ament-Velasquez S.L."/>
            <person name="Kruys A."/>
            <person name="Hutchinson M.I."/>
            <person name="Powell A.J."/>
            <person name="Barry K."/>
            <person name="Miller A.N."/>
            <person name="Grigoriev I.V."/>
            <person name="Debuchy R."/>
            <person name="Gladieux P."/>
            <person name="Thoren M.H."/>
            <person name="Johannesson H."/>
        </authorList>
    </citation>
    <scope>NUCLEOTIDE SEQUENCE</scope>
    <source>
        <strain evidence="2">CBS 532.94</strain>
    </source>
</reference>
<evidence type="ECO:0000313" key="3">
    <source>
        <dbReference type="Proteomes" id="UP001303760"/>
    </source>
</evidence>
<evidence type="ECO:0008006" key="4">
    <source>
        <dbReference type="Google" id="ProtNLM"/>
    </source>
</evidence>
<evidence type="ECO:0000256" key="1">
    <source>
        <dbReference type="SAM" id="MobiDB-lite"/>
    </source>
</evidence>
<reference evidence="2" key="1">
    <citation type="journal article" date="2023" name="Mol. Phylogenet. Evol.">
        <title>Genome-scale phylogeny and comparative genomics of the fungal order Sordariales.</title>
        <authorList>
            <person name="Hensen N."/>
            <person name="Bonometti L."/>
            <person name="Westerberg I."/>
            <person name="Brannstrom I.O."/>
            <person name="Guillou S."/>
            <person name="Cros-Aarteil S."/>
            <person name="Calhoun S."/>
            <person name="Haridas S."/>
            <person name="Kuo A."/>
            <person name="Mondo S."/>
            <person name="Pangilinan J."/>
            <person name="Riley R."/>
            <person name="LaButti K."/>
            <person name="Andreopoulos B."/>
            <person name="Lipzen A."/>
            <person name="Chen C."/>
            <person name="Yan M."/>
            <person name="Daum C."/>
            <person name="Ng V."/>
            <person name="Clum A."/>
            <person name="Steindorff A."/>
            <person name="Ohm R.A."/>
            <person name="Martin F."/>
            <person name="Silar P."/>
            <person name="Natvig D.O."/>
            <person name="Lalanne C."/>
            <person name="Gautier V."/>
            <person name="Ament-Velasquez S.L."/>
            <person name="Kruys A."/>
            <person name="Hutchinson M.I."/>
            <person name="Powell A.J."/>
            <person name="Barry K."/>
            <person name="Miller A.N."/>
            <person name="Grigoriev I.V."/>
            <person name="Debuchy R."/>
            <person name="Gladieux P."/>
            <person name="Hiltunen Thoren M."/>
            <person name="Johannesson H."/>
        </authorList>
    </citation>
    <scope>NUCLEOTIDE SEQUENCE</scope>
    <source>
        <strain evidence="2">CBS 532.94</strain>
    </source>
</reference>
<organism evidence="2 3">
    <name type="scientific">Achaetomium macrosporum</name>
    <dbReference type="NCBI Taxonomy" id="79813"/>
    <lineage>
        <taxon>Eukaryota</taxon>
        <taxon>Fungi</taxon>
        <taxon>Dikarya</taxon>
        <taxon>Ascomycota</taxon>
        <taxon>Pezizomycotina</taxon>
        <taxon>Sordariomycetes</taxon>
        <taxon>Sordariomycetidae</taxon>
        <taxon>Sordariales</taxon>
        <taxon>Chaetomiaceae</taxon>
        <taxon>Achaetomium</taxon>
    </lineage>
</organism>
<feature type="region of interest" description="Disordered" evidence="1">
    <location>
        <begin position="1"/>
        <end position="24"/>
    </location>
</feature>
<evidence type="ECO:0000313" key="2">
    <source>
        <dbReference type="EMBL" id="KAK4232768.1"/>
    </source>
</evidence>
<accession>A0AAN7BZY4</accession>
<feature type="compositionally biased region" description="Low complexity" evidence="1">
    <location>
        <begin position="11"/>
        <end position="24"/>
    </location>
</feature>
<feature type="compositionally biased region" description="Polar residues" evidence="1">
    <location>
        <begin position="1"/>
        <end position="10"/>
    </location>
</feature>
<protein>
    <recommendedName>
        <fullName evidence="4">DUF4939 domain-containing protein</fullName>
    </recommendedName>
</protein>
<proteinExistence type="predicted"/>
<gene>
    <name evidence="2" type="ORF">C8A03DRAFT_39600</name>
</gene>
<dbReference type="Proteomes" id="UP001303760">
    <property type="component" value="Unassembled WGS sequence"/>
</dbReference>
<name>A0AAN7BZY4_9PEZI</name>
<dbReference type="EMBL" id="MU860907">
    <property type="protein sequence ID" value="KAK4232768.1"/>
    <property type="molecule type" value="Genomic_DNA"/>
</dbReference>
<keyword evidence="3" id="KW-1185">Reference proteome</keyword>
<sequence length="122" mass="13538">MAPQTPTTGSGQQAQDTGTTMQQMQDALEQLNTKIAALEAENAHMQGLVNEAYAKLEKPRDKAKLEAPAKYDGGREGLTGFLTQMRVYLQYYPEKLPDESSKVVFASSRLEGKALRWFEPSL</sequence>